<reference evidence="1 2" key="1">
    <citation type="submission" date="2014-06" db="EMBL/GenBank/DDBJ databases">
        <title>Draft genome sequence of Idiomarina sp. MCCC 1A10513.</title>
        <authorList>
            <person name="Du J."/>
            <person name="Lai Q."/>
            <person name="Shao Z."/>
        </authorList>
    </citation>
    <scope>NUCLEOTIDE SEQUENCE [LARGE SCALE GENOMIC DNA]</scope>
    <source>
        <strain evidence="1 2">MCCC 1A10513</strain>
    </source>
</reference>
<evidence type="ECO:0000313" key="1">
    <source>
        <dbReference type="EMBL" id="KFZ27868.1"/>
    </source>
</evidence>
<sequence>MSQRGAISVWMLPVIALLLAATLGVVTMGERVRDHWYQQNVADNMAISAATLLAREMNLLALLNRALIANQLSLAQVAGIASWYEMMQDVSERSALAASWVPYLNAITQNIARVIRSIEQPLLQSLRAILQFQRMVTTAIHATQWLARASFALEIPRTLTDIYALHDQANDSDWQVLHAPGLVPVPWLWWQSIAPHTSGGDAGHAREIMLSSFDPFSAERSYRWVHVLHITVDKAGGAKLHEEKSGQWHWQSMDTVSIHLHGLLDSEELPWGDGAAYLGQSIQRPVAANDFGASAHINSRATSLALAKQARLANSGAMFRYFNTAALEPQEWPQVIVKTAAATAKAGVYFSRPQSLIPRQDGAVESANLWNGLWQPQLQSLNTRDKTVLGLLLEQEQQ</sequence>
<comment type="caution">
    <text evidence="1">The sequence shown here is derived from an EMBL/GenBank/DDBJ whole genome shotgun (WGS) entry which is preliminary data.</text>
</comment>
<dbReference type="RefSeq" id="WP_034734119.1">
    <property type="nucleotide sequence ID" value="NZ_JPIN01000014.1"/>
</dbReference>
<dbReference type="Proteomes" id="UP000053718">
    <property type="component" value="Unassembled WGS sequence"/>
</dbReference>
<dbReference type="OrthoDB" id="5493674at2"/>
<gene>
    <name evidence="1" type="ORF">IDAT_12345</name>
</gene>
<protein>
    <submittedName>
        <fullName evidence="1">Uncharacterized protein</fullName>
    </submittedName>
</protein>
<dbReference type="EMBL" id="JPIN01000014">
    <property type="protein sequence ID" value="KFZ27868.1"/>
    <property type="molecule type" value="Genomic_DNA"/>
</dbReference>
<dbReference type="STRING" id="1517416.IDAT_12345"/>
<dbReference type="AlphaFoldDB" id="A0A094KZY7"/>
<evidence type="ECO:0000313" key="2">
    <source>
        <dbReference type="Proteomes" id="UP000053718"/>
    </source>
</evidence>
<keyword evidence="2" id="KW-1185">Reference proteome</keyword>
<accession>A0A094KZY7</accession>
<proteinExistence type="predicted"/>
<organism evidence="1 2">
    <name type="scientific">Pseudidiomarina atlantica</name>
    <dbReference type="NCBI Taxonomy" id="1517416"/>
    <lineage>
        <taxon>Bacteria</taxon>
        <taxon>Pseudomonadati</taxon>
        <taxon>Pseudomonadota</taxon>
        <taxon>Gammaproteobacteria</taxon>
        <taxon>Alteromonadales</taxon>
        <taxon>Idiomarinaceae</taxon>
        <taxon>Pseudidiomarina</taxon>
    </lineage>
</organism>
<name>A0A094KZY7_9GAMM</name>
<dbReference type="eggNOG" id="ENOG50333ZV">
    <property type="taxonomic scope" value="Bacteria"/>
</dbReference>